<evidence type="ECO:0008006" key="5">
    <source>
        <dbReference type="Google" id="ProtNLM"/>
    </source>
</evidence>
<dbReference type="InterPro" id="IPR036322">
    <property type="entry name" value="WD40_repeat_dom_sf"/>
</dbReference>
<dbReference type="InterPro" id="IPR024764">
    <property type="entry name" value="TFIIIC_Znf"/>
</dbReference>
<dbReference type="SUPFAM" id="SSF50978">
    <property type="entry name" value="WD40 repeat-like"/>
    <property type="match status" value="1"/>
</dbReference>
<reference evidence="3 4" key="1">
    <citation type="journal article" date="2024" name="bioRxiv">
        <title>A reference genome for Trichogramma kaykai: A tiny desert-dwelling parasitoid wasp with competing sex-ratio distorters.</title>
        <authorList>
            <person name="Culotta J."/>
            <person name="Lindsey A.R."/>
        </authorList>
    </citation>
    <scope>NUCLEOTIDE SEQUENCE [LARGE SCALE GENOMIC DNA]</scope>
    <source>
        <strain evidence="3 4">KSX58</strain>
    </source>
</reference>
<evidence type="ECO:0000259" key="1">
    <source>
        <dbReference type="Pfam" id="PF12657"/>
    </source>
</evidence>
<name>A0ABD2XAX3_9HYME</name>
<dbReference type="InterPro" id="IPR024761">
    <property type="entry name" value="TFIIIC_delta_N"/>
</dbReference>
<proteinExistence type="predicted"/>
<accession>A0ABD2XAX3</accession>
<dbReference type="PANTHER" id="PTHR15496">
    <property type="entry name" value="GENERAL TRANSCRIPTION FACTOR 3C POLYPEPTIDE 4 FAMILY"/>
    <property type="match status" value="1"/>
</dbReference>
<dbReference type="Pfam" id="PF12660">
    <property type="entry name" value="zf-TFIIIC"/>
    <property type="match status" value="1"/>
</dbReference>
<dbReference type="InterPro" id="IPR044230">
    <property type="entry name" value="GTF3C4"/>
</dbReference>
<evidence type="ECO:0000313" key="4">
    <source>
        <dbReference type="Proteomes" id="UP001627154"/>
    </source>
</evidence>
<evidence type="ECO:0000313" key="3">
    <source>
        <dbReference type="EMBL" id="KAL3402407.1"/>
    </source>
</evidence>
<dbReference type="EMBL" id="JBJJXI010000034">
    <property type="protein sequence ID" value="KAL3402407.1"/>
    <property type="molecule type" value="Genomic_DNA"/>
</dbReference>
<feature type="domain" description="Transcription factor IIIC putative zinc-finger" evidence="2">
    <location>
        <begin position="594"/>
        <end position="646"/>
    </location>
</feature>
<gene>
    <name evidence="3" type="ORF">TKK_004369</name>
</gene>
<dbReference type="PANTHER" id="PTHR15496:SF2">
    <property type="entry name" value="GENERAL TRANSCRIPTION FACTOR 3C POLYPEPTIDE 4"/>
    <property type="match status" value="1"/>
</dbReference>
<comment type="caution">
    <text evidence="3">The sequence shown here is derived from an EMBL/GenBank/DDBJ whole genome shotgun (WGS) entry which is preliminary data.</text>
</comment>
<feature type="domain" description="Transcription factor IIIC 90kDa subunit N-terminal" evidence="1">
    <location>
        <begin position="25"/>
        <end position="428"/>
    </location>
</feature>
<evidence type="ECO:0000259" key="2">
    <source>
        <dbReference type="Pfam" id="PF12660"/>
    </source>
</evidence>
<sequence>MEARMFQTRRFRPYIDGSQKYRCKWSSDDRVAILTLNEVIVYSIVHKMTEVDVNNYLKLSSPSFIYARQEITTSSDDLDSSDEFFDLKRQDYLNTRFPDDCEMDNEIRDVFWSPKNLINPNQCMLAVITSDGVLELAAQADDEWISVHDFTTQWNQIINPSDDNESLAAHKSNSNRLFCTTSAWSCCYKDNDQSNYAYFISAYESSEIAIWKVKGINSEDIGLDLKMDIELKFKYKLQNTAIISALSWIEIDKDDYMLLVGFSDSHIDCLKINKHKSEILMSFCEPILNNSNYGPVNSIQLVEQKDNFIDVVVINECILSTLRINTKGNMISMKCATFPFAITGASHIEPDLMLVTTIECNMLIVKNLQNQKEIIYTEIKSDLPKDGLQYLGLGCSQNKVIFSVICSPAVVHDALANRQPSSINFFSLFDPFQKDLVLTLISKPTLQDHWDFLELIKVNMLKNNDISLNLKKLISNLEKLSFHECRVAYWIMSFILVAKQSNEQEGTNLQCNVNLAEQIETAKSYILSYSASERLKYLSQQEKLNDYQKMSIYLLQCHLNVWLAGEDKESEDKELEMPLIMIVKEALKATSQFEDVQQENCDKCNVPILEPWAESCSSGHFLERCPITGLQVHEVRHRLCSICHQLYHPCLDVEIDEMKCLYCHLPVMYDTNIPFESLHISEKNLSRPNKGAFSDNEFLEDIDD</sequence>
<dbReference type="Pfam" id="PF12657">
    <property type="entry name" value="TFIIIC_delta"/>
    <property type="match status" value="1"/>
</dbReference>
<keyword evidence="4" id="KW-1185">Reference proteome</keyword>
<dbReference type="Proteomes" id="UP001627154">
    <property type="component" value="Unassembled WGS sequence"/>
</dbReference>
<protein>
    <recommendedName>
        <fullName evidence="5">Transcription factor IIIC 90kDa subunit N-terminal domain-containing protein</fullName>
    </recommendedName>
</protein>
<organism evidence="3 4">
    <name type="scientific">Trichogramma kaykai</name>
    <dbReference type="NCBI Taxonomy" id="54128"/>
    <lineage>
        <taxon>Eukaryota</taxon>
        <taxon>Metazoa</taxon>
        <taxon>Ecdysozoa</taxon>
        <taxon>Arthropoda</taxon>
        <taxon>Hexapoda</taxon>
        <taxon>Insecta</taxon>
        <taxon>Pterygota</taxon>
        <taxon>Neoptera</taxon>
        <taxon>Endopterygota</taxon>
        <taxon>Hymenoptera</taxon>
        <taxon>Apocrita</taxon>
        <taxon>Proctotrupomorpha</taxon>
        <taxon>Chalcidoidea</taxon>
        <taxon>Trichogrammatidae</taxon>
        <taxon>Trichogramma</taxon>
    </lineage>
</organism>
<dbReference type="AlphaFoldDB" id="A0ABD2XAX3"/>